<feature type="domain" description="SHSP" evidence="4">
    <location>
        <begin position="38"/>
        <end position="151"/>
    </location>
</feature>
<proteinExistence type="inferred from homology"/>
<keyword evidence="6" id="KW-1185">Reference proteome</keyword>
<dbReference type="Pfam" id="PF00011">
    <property type="entry name" value="HSP20"/>
    <property type="match status" value="1"/>
</dbReference>
<keyword evidence="1" id="KW-0346">Stress response</keyword>
<dbReference type="CDD" id="cd06464">
    <property type="entry name" value="ACD_sHsps-like"/>
    <property type="match status" value="1"/>
</dbReference>
<dbReference type="OMA" id="GEDENWW"/>
<dbReference type="Proteomes" id="UP000243975">
    <property type="component" value="Unassembled WGS sequence"/>
</dbReference>
<evidence type="ECO:0000313" key="5">
    <source>
        <dbReference type="EMBL" id="KVH98002.1"/>
    </source>
</evidence>
<dbReference type="InterPro" id="IPR044587">
    <property type="entry name" value="HSP21-like"/>
</dbReference>
<dbReference type="STRING" id="59895.A0A124SDU1"/>
<feature type="non-terminal residue" evidence="5">
    <location>
        <position position="1"/>
    </location>
</feature>
<evidence type="ECO:0000256" key="3">
    <source>
        <dbReference type="RuleBase" id="RU003616"/>
    </source>
</evidence>
<evidence type="ECO:0000256" key="2">
    <source>
        <dbReference type="PROSITE-ProRule" id="PRU00285"/>
    </source>
</evidence>
<gene>
    <name evidence="5" type="ORF">Ccrd_023749</name>
</gene>
<dbReference type="AlphaFoldDB" id="A0A124SDU1"/>
<accession>A0A124SDU1</accession>
<dbReference type="GO" id="GO:0009408">
    <property type="term" value="P:response to heat"/>
    <property type="evidence" value="ECO:0007669"/>
    <property type="project" value="InterPro"/>
</dbReference>
<dbReference type="Gene3D" id="2.60.40.790">
    <property type="match status" value="1"/>
</dbReference>
<dbReference type="PANTHER" id="PTHR46733:SF3">
    <property type="entry name" value="26.5 KDA HEAT SHOCK PROTEIN, MITOCHONDRIAL"/>
    <property type="match status" value="1"/>
</dbReference>
<protein>
    <submittedName>
        <fullName evidence="5">Alpha crystallin/Hsp20 domain-containing protein</fullName>
    </submittedName>
</protein>
<organism evidence="5 6">
    <name type="scientific">Cynara cardunculus var. scolymus</name>
    <name type="common">Globe artichoke</name>
    <name type="synonym">Cynara scolymus</name>
    <dbReference type="NCBI Taxonomy" id="59895"/>
    <lineage>
        <taxon>Eukaryota</taxon>
        <taxon>Viridiplantae</taxon>
        <taxon>Streptophyta</taxon>
        <taxon>Embryophyta</taxon>
        <taxon>Tracheophyta</taxon>
        <taxon>Spermatophyta</taxon>
        <taxon>Magnoliopsida</taxon>
        <taxon>eudicotyledons</taxon>
        <taxon>Gunneridae</taxon>
        <taxon>Pentapetalae</taxon>
        <taxon>asterids</taxon>
        <taxon>campanulids</taxon>
        <taxon>Asterales</taxon>
        <taxon>Asteraceae</taxon>
        <taxon>Carduoideae</taxon>
        <taxon>Cardueae</taxon>
        <taxon>Carduinae</taxon>
        <taxon>Cynara</taxon>
    </lineage>
</organism>
<evidence type="ECO:0000259" key="4">
    <source>
        <dbReference type="PROSITE" id="PS01031"/>
    </source>
</evidence>
<name>A0A124SDU1_CYNCS</name>
<dbReference type="PANTHER" id="PTHR46733">
    <property type="entry name" value="26.5 KDA HEAT SHOCK PROTEIN, MITOCHONDRIAL"/>
    <property type="match status" value="1"/>
</dbReference>
<evidence type="ECO:0000313" key="6">
    <source>
        <dbReference type="Proteomes" id="UP000243975"/>
    </source>
</evidence>
<comment type="similarity">
    <text evidence="2 3">Belongs to the small heat shock protein (HSP20) family.</text>
</comment>
<evidence type="ECO:0000256" key="1">
    <source>
        <dbReference type="ARBA" id="ARBA00023016"/>
    </source>
</evidence>
<comment type="caution">
    <text evidence="5">The sequence shown here is derived from an EMBL/GenBank/DDBJ whole genome shotgun (WGS) entry which is preliminary data.</text>
</comment>
<dbReference type="SUPFAM" id="SSF49764">
    <property type="entry name" value="HSP20-like chaperones"/>
    <property type="match status" value="1"/>
</dbReference>
<dbReference type="InterPro" id="IPR002068">
    <property type="entry name" value="A-crystallin/Hsp20_dom"/>
</dbReference>
<dbReference type="PROSITE" id="PS01031">
    <property type="entry name" value="SHSP"/>
    <property type="match status" value="1"/>
</dbReference>
<dbReference type="Gramene" id="KVH98002">
    <property type="protein sequence ID" value="KVH98002"/>
    <property type="gene ID" value="Ccrd_023749"/>
</dbReference>
<reference evidence="5 6" key="1">
    <citation type="journal article" date="2016" name="Sci. Rep.">
        <title>The genome sequence of the outbreeding globe artichoke constructed de novo incorporating a phase-aware low-pass sequencing strategy of F1 progeny.</title>
        <authorList>
            <person name="Scaglione D."/>
            <person name="Reyes-Chin-Wo S."/>
            <person name="Acquadro A."/>
            <person name="Froenicke L."/>
            <person name="Portis E."/>
            <person name="Beitel C."/>
            <person name="Tirone M."/>
            <person name="Mauro R."/>
            <person name="Lo Monaco A."/>
            <person name="Mauromicale G."/>
            <person name="Faccioli P."/>
            <person name="Cattivelli L."/>
            <person name="Rieseberg L."/>
            <person name="Michelmore R."/>
            <person name="Lanteri S."/>
        </authorList>
    </citation>
    <scope>NUCLEOTIDE SEQUENCE [LARGE SCALE GENOMIC DNA]</scope>
    <source>
        <strain evidence="5">2C</strain>
    </source>
</reference>
<sequence>FPSPTTTLPTNPNCFLPIGDHFGRKTIIGILSLMATMNRLLNNLSPWHLIRRLKQKDESYDIKYQMPGLSKDDVKISVEDGILFIRGEHKDSGEDENWWGASYSYYNTSLRLPEDAKVEEITAEMKNGVLHLIIPKDETKKKDIIKEVQVG</sequence>
<dbReference type="InterPro" id="IPR008978">
    <property type="entry name" value="HSP20-like_chaperone"/>
</dbReference>
<dbReference type="EMBL" id="LEKV01003813">
    <property type="protein sequence ID" value="KVH98002.1"/>
    <property type="molecule type" value="Genomic_DNA"/>
</dbReference>